<keyword evidence="15 16" id="KW-0275">Fatty acid biosynthesis</keyword>
<dbReference type="FunFam" id="3.10.120.10:FF:000004">
    <property type="entry name" value="Acyl-CoA desaturase"/>
    <property type="match status" value="1"/>
</dbReference>
<dbReference type="Proteomes" id="UP000234585">
    <property type="component" value="Unassembled WGS sequence"/>
</dbReference>
<dbReference type="Gene3D" id="3.10.120.10">
    <property type="entry name" value="Cytochrome b5-like heme/steroid binding domain"/>
    <property type="match status" value="1"/>
</dbReference>
<dbReference type="GO" id="GO:0005506">
    <property type="term" value="F:iron ion binding"/>
    <property type="evidence" value="ECO:0007669"/>
    <property type="project" value="TreeGrafter"/>
</dbReference>
<evidence type="ECO:0000256" key="12">
    <source>
        <dbReference type="ARBA" id="ARBA00023004"/>
    </source>
</evidence>
<dbReference type="GeneID" id="36524326"/>
<feature type="transmembrane region" description="Helical" evidence="17">
    <location>
        <begin position="32"/>
        <end position="49"/>
    </location>
</feature>
<organism evidence="19 20">
    <name type="scientific">Aspergillus candidus</name>
    <dbReference type="NCBI Taxonomy" id="41067"/>
    <lineage>
        <taxon>Eukaryota</taxon>
        <taxon>Fungi</taxon>
        <taxon>Dikarya</taxon>
        <taxon>Ascomycota</taxon>
        <taxon>Pezizomycotina</taxon>
        <taxon>Eurotiomycetes</taxon>
        <taxon>Eurotiomycetidae</taxon>
        <taxon>Eurotiales</taxon>
        <taxon>Aspergillaceae</taxon>
        <taxon>Aspergillus</taxon>
        <taxon>Aspergillus subgen. Circumdati</taxon>
    </lineage>
</organism>
<evidence type="ECO:0000256" key="11">
    <source>
        <dbReference type="ARBA" id="ARBA00023002"/>
    </source>
</evidence>
<evidence type="ECO:0000259" key="18">
    <source>
        <dbReference type="PROSITE" id="PS50255"/>
    </source>
</evidence>
<dbReference type="EMBL" id="KZ559128">
    <property type="protein sequence ID" value="PLB39594.1"/>
    <property type="molecule type" value="Genomic_DNA"/>
</dbReference>
<dbReference type="InterPro" id="IPR005804">
    <property type="entry name" value="FA_desaturase_dom"/>
</dbReference>
<dbReference type="CDD" id="cd03505">
    <property type="entry name" value="Delta9-FADS-like"/>
    <property type="match status" value="1"/>
</dbReference>
<keyword evidence="10 17" id="KW-1133">Transmembrane helix</keyword>
<evidence type="ECO:0000256" key="10">
    <source>
        <dbReference type="ARBA" id="ARBA00022989"/>
    </source>
</evidence>
<evidence type="ECO:0000313" key="19">
    <source>
        <dbReference type="EMBL" id="PLB39594.1"/>
    </source>
</evidence>
<keyword evidence="13 16" id="KW-0443">Lipid metabolism</keyword>
<dbReference type="InterPro" id="IPR001199">
    <property type="entry name" value="Cyt_B5-like_heme/steroid-bd"/>
</dbReference>
<evidence type="ECO:0000256" key="1">
    <source>
        <dbReference type="ARBA" id="ARBA00004141"/>
    </source>
</evidence>
<dbReference type="PROSITE" id="PS00476">
    <property type="entry name" value="FATTY_ACID_DESATUR_1"/>
    <property type="match status" value="1"/>
</dbReference>
<keyword evidence="11 16" id="KW-0560">Oxidoreductase</keyword>
<dbReference type="PROSITE" id="PS00191">
    <property type="entry name" value="CYTOCHROME_B5_1"/>
    <property type="match status" value="1"/>
</dbReference>
<evidence type="ECO:0000256" key="9">
    <source>
        <dbReference type="ARBA" id="ARBA00022982"/>
    </source>
</evidence>
<dbReference type="PANTHER" id="PTHR11351:SF31">
    <property type="entry name" value="DESATURASE 1, ISOFORM A-RELATED"/>
    <property type="match status" value="1"/>
</dbReference>
<dbReference type="InterPro" id="IPR018506">
    <property type="entry name" value="Cyt_B5_heme-BS"/>
</dbReference>
<dbReference type="InterPro" id="IPR009160">
    <property type="entry name" value="Acyl-CoA_deSatase_haem/ster-bd"/>
</dbReference>
<dbReference type="PROSITE" id="PS50255">
    <property type="entry name" value="CYTOCHROME_B5_2"/>
    <property type="match status" value="1"/>
</dbReference>
<comment type="similarity">
    <text evidence="2 16">Belongs to the fatty acid desaturase type 1 family.</text>
</comment>
<dbReference type="SUPFAM" id="SSF55856">
    <property type="entry name" value="Cytochrome b5-like heme/steroid binding domain"/>
    <property type="match status" value="1"/>
</dbReference>
<evidence type="ECO:0000256" key="7">
    <source>
        <dbReference type="ARBA" id="ARBA00022723"/>
    </source>
</evidence>
<dbReference type="InterPro" id="IPR015876">
    <property type="entry name" value="Acyl-CoA_DS"/>
</dbReference>
<keyword evidence="3 16" id="KW-0813">Transport</keyword>
<evidence type="ECO:0000256" key="14">
    <source>
        <dbReference type="ARBA" id="ARBA00023136"/>
    </source>
</evidence>
<evidence type="ECO:0000256" key="16">
    <source>
        <dbReference type="PIRNR" id="PIRNR000345"/>
    </source>
</evidence>
<dbReference type="InterPro" id="IPR036400">
    <property type="entry name" value="Cyt_B5-like_heme/steroid_sf"/>
</dbReference>
<keyword evidence="12 16" id="KW-0408">Iron</keyword>
<dbReference type="InterPro" id="IPR001522">
    <property type="entry name" value="FADS-1_CS"/>
</dbReference>
<accession>A0A2I2FG35</accession>
<name>A0A2I2FG35_ASPCN</name>
<keyword evidence="8 16" id="KW-0276">Fatty acid metabolism</keyword>
<keyword evidence="9 16" id="KW-0249">Electron transport</keyword>
<feature type="transmembrane region" description="Helical" evidence="17">
    <location>
        <begin position="94"/>
        <end position="114"/>
    </location>
</feature>
<evidence type="ECO:0000256" key="5">
    <source>
        <dbReference type="ARBA" id="ARBA00022617"/>
    </source>
</evidence>
<sequence>MNPQNPQKSISQYKQSPIEKIDMGTFNWCRNIDWLHLVIMVLLPTYVYVRSSYAPLQYKTLALMLTHLILCSLGITTGYHRLWAHKAYRASPPLKYLLAILGAGSWQWSIIWWVTHHRAHHRYLDTHRDPYNARRGLFYSHIGWLLVRHSPASWGKVDISDVVNDLVALWQRRYYLVLAFLSGLVFPAAVAHLGWNDWMGGFVYAGALRILISWHCAFCVNSVAHYSGSQPFSDRHTPRDSLFTALLTLGEGYHNFHHEFPSDYRNGVRWFDADVGKWAIACYQFLGLASNLQRVSDDTVATVRLQQRQKSYDQKHDDRASQLPVMSWDQYICETLNGRSLVAIAGFVHDISDFVTEHPGGRALIQSAVGKDATAMFTGGVYDHSNHANTILARHRVGVLRGGGEIEMLKSESIPGSVVRAQ</sequence>
<dbReference type="GO" id="GO:0005789">
    <property type="term" value="C:endoplasmic reticulum membrane"/>
    <property type="evidence" value="ECO:0007669"/>
    <property type="project" value="TreeGrafter"/>
</dbReference>
<feature type="transmembrane region" description="Helical" evidence="17">
    <location>
        <begin position="61"/>
        <end position="82"/>
    </location>
</feature>
<proteinExistence type="inferred from homology"/>
<dbReference type="EC" id="1.14.19.1" evidence="16"/>
<feature type="transmembrane region" description="Helical" evidence="17">
    <location>
        <begin position="174"/>
        <end position="195"/>
    </location>
</feature>
<keyword evidence="5 16" id="KW-0349">Heme</keyword>
<evidence type="ECO:0000256" key="3">
    <source>
        <dbReference type="ARBA" id="ARBA00022448"/>
    </source>
</evidence>
<dbReference type="STRING" id="41067.A0A2I2FG35"/>
<comment type="cofactor">
    <cofactor evidence="16">
        <name>Fe(2+)</name>
        <dbReference type="ChEBI" id="CHEBI:29033"/>
    </cofactor>
    <text evidence="16">Expected to bind 2 Fe(2+) ions per subunit.</text>
</comment>
<protein>
    <recommendedName>
        <fullName evidence="16">Acyl-CoA desaturase</fullName>
        <ecNumber evidence="16">1.14.19.1</ecNumber>
    </recommendedName>
</protein>
<dbReference type="SMART" id="SM01117">
    <property type="entry name" value="Cyt-b5"/>
    <property type="match status" value="1"/>
</dbReference>
<comment type="function">
    <text evidence="16">Stearoyl-CoA desaturase that utilizes O(2) and electrons from reduced cytochrome b5 to introduce the first double bond into saturated fatty acyl-CoA substrates.</text>
</comment>
<dbReference type="GO" id="GO:0006636">
    <property type="term" value="P:unsaturated fatty acid biosynthetic process"/>
    <property type="evidence" value="ECO:0007669"/>
    <property type="project" value="UniProtKB-UniRule"/>
</dbReference>
<evidence type="ECO:0000256" key="13">
    <source>
        <dbReference type="ARBA" id="ARBA00023098"/>
    </source>
</evidence>
<keyword evidence="4 16" id="KW-0444">Lipid biosynthesis</keyword>
<dbReference type="Pfam" id="PF00487">
    <property type="entry name" value="FA_desaturase"/>
    <property type="match status" value="1"/>
</dbReference>
<evidence type="ECO:0000256" key="17">
    <source>
        <dbReference type="SAM" id="Phobius"/>
    </source>
</evidence>
<dbReference type="Pfam" id="PF00173">
    <property type="entry name" value="Cyt-b5"/>
    <property type="match status" value="1"/>
</dbReference>
<dbReference type="PRINTS" id="PR00075">
    <property type="entry name" value="FACDDSATRASE"/>
</dbReference>
<comment type="subcellular location">
    <subcellularLocation>
        <location evidence="1">Membrane</location>
        <topology evidence="1">Multi-pass membrane protein</topology>
    </subcellularLocation>
</comment>
<feature type="domain" description="Cytochrome b5 heme-binding" evidence="18">
    <location>
        <begin position="314"/>
        <end position="401"/>
    </location>
</feature>
<evidence type="ECO:0000256" key="8">
    <source>
        <dbReference type="ARBA" id="ARBA00022832"/>
    </source>
</evidence>
<evidence type="ECO:0000256" key="6">
    <source>
        <dbReference type="ARBA" id="ARBA00022692"/>
    </source>
</evidence>
<dbReference type="GO" id="GO:0004768">
    <property type="term" value="F:stearoyl-CoA 9-desaturase activity"/>
    <property type="evidence" value="ECO:0007669"/>
    <property type="project" value="UniProtKB-UniRule"/>
</dbReference>
<dbReference type="GO" id="GO:0020037">
    <property type="term" value="F:heme binding"/>
    <property type="evidence" value="ECO:0007669"/>
    <property type="project" value="InterPro"/>
</dbReference>
<dbReference type="OrthoDB" id="10260134at2759"/>
<dbReference type="AlphaFoldDB" id="A0A2I2FG35"/>
<keyword evidence="14 17" id="KW-0472">Membrane</keyword>
<evidence type="ECO:0000256" key="2">
    <source>
        <dbReference type="ARBA" id="ARBA00009295"/>
    </source>
</evidence>
<keyword evidence="20" id="KW-1185">Reference proteome</keyword>
<dbReference type="PANTHER" id="PTHR11351">
    <property type="entry name" value="ACYL-COA DESATURASE"/>
    <property type="match status" value="1"/>
</dbReference>
<reference evidence="19 20" key="1">
    <citation type="submission" date="2017-12" db="EMBL/GenBank/DDBJ databases">
        <authorList>
            <consortium name="DOE Joint Genome Institute"/>
            <person name="Haridas S."/>
            <person name="Kjaerbolling I."/>
            <person name="Vesth T.C."/>
            <person name="Frisvad J.C."/>
            <person name="Nybo J.L."/>
            <person name="Theobald S."/>
            <person name="Kuo A."/>
            <person name="Bowyer P."/>
            <person name="Matsuda Y."/>
            <person name="Mondo S."/>
            <person name="Lyhne E.K."/>
            <person name="Kogle M.E."/>
            <person name="Clum A."/>
            <person name="Lipzen A."/>
            <person name="Salamov A."/>
            <person name="Ngan C.Y."/>
            <person name="Daum C."/>
            <person name="Chiniquy J."/>
            <person name="Barry K."/>
            <person name="LaButti K."/>
            <person name="Simmons B.A."/>
            <person name="Magnuson J.K."/>
            <person name="Mortensen U.H."/>
            <person name="Larsen T.O."/>
            <person name="Grigoriev I.V."/>
            <person name="Baker S.E."/>
            <person name="Andersen M.R."/>
            <person name="Nordberg H.P."/>
            <person name="Cantor M.N."/>
            <person name="Hua S.X."/>
        </authorList>
    </citation>
    <scope>NUCLEOTIDE SEQUENCE [LARGE SCALE GENOMIC DNA]</scope>
    <source>
        <strain evidence="19 20">CBS 102.13</strain>
    </source>
</reference>
<evidence type="ECO:0000256" key="15">
    <source>
        <dbReference type="ARBA" id="ARBA00023160"/>
    </source>
</evidence>
<keyword evidence="7 16" id="KW-0479">Metal-binding</keyword>
<comment type="catalytic activity">
    <reaction evidence="16">
        <text>octadecanoyl-CoA + 2 Fe(II)-[cytochrome b5] + O2 + 2 H(+) = (9Z)-octadecenoyl-CoA + 2 Fe(III)-[cytochrome b5] + 2 H2O</text>
        <dbReference type="Rhea" id="RHEA:19721"/>
        <dbReference type="Rhea" id="RHEA-COMP:10438"/>
        <dbReference type="Rhea" id="RHEA-COMP:10439"/>
        <dbReference type="ChEBI" id="CHEBI:15377"/>
        <dbReference type="ChEBI" id="CHEBI:15378"/>
        <dbReference type="ChEBI" id="CHEBI:15379"/>
        <dbReference type="ChEBI" id="CHEBI:29033"/>
        <dbReference type="ChEBI" id="CHEBI:29034"/>
        <dbReference type="ChEBI" id="CHEBI:57387"/>
        <dbReference type="ChEBI" id="CHEBI:57394"/>
        <dbReference type="EC" id="1.14.19.1"/>
    </reaction>
</comment>
<keyword evidence="6 17" id="KW-0812">Transmembrane</keyword>
<dbReference type="RefSeq" id="XP_024673606.1">
    <property type="nucleotide sequence ID" value="XM_024817166.1"/>
</dbReference>
<dbReference type="PIRSF" id="PIRSF000345">
    <property type="entry name" value="OLE1"/>
    <property type="match status" value="1"/>
</dbReference>
<gene>
    <name evidence="19" type="ORF">BDW47DRAFT_130778</name>
</gene>
<evidence type="ECO:0000256" key="4">
    <source>
        <dbReference type="ARBA" id="ARBA00022516"/>
    </source>
</evidence>
<evidence type="ECO:0000313" key="20">
    <source>
        <dbReference type="Proteomes" id="UP000234585"/>
    </source>
</evidence>